<evidence type="ECO:0000313" key="1">
    <source>
        <dbReference type="EMBL" id="MDL0083025.1"/>
    </source>
</evidence>
<proteinExistence type="predicted"/>
<gene>
    <name evidence="1" type="ORF">NYG90_10180</name>
</gene>
<keyword evidence="2" id="KW-1185">Reference proteome</keyword>
<name>A0ACC6FUU7_9HELI</name>
<protein>
    <submittedName>
        <fullName evidence="1">Thiamine phosphate synthase</fullName>
    </submittedName>
</protein>
<sequence length="350" mass="37900">MRYNKAGKEIVAITDSRVCKGDVLERIELLAQSGVKAIILREKQLEASAYRTLAERALAICARAGVACILHSFIEVARELGAPALHCQSAQIPHLPRLRREFATLGVSVHSVEEYKAAREWVDYVIVGHIFASACKVGVEPRGLKLLESIIAIAKDSVLGSHSGDFKDFRGTADLLSSSPLKSLKSTASTTATPRILEEKQAECEKVDSRKKAENVDKLPNNQAEVVFDKKAAGGRIFLKKHRLSASGIPCFDEKAGLCSGEQGDKTSGLSTQRATNSPLFRKKPTPKQSPVLQGLYAIGGITLETLPALANMPISGVCMRQALMQAPNPKAYIKNAITLGKSAYILHKM</sequence>
<dbReference type="EMBL" id="JANURN010000014">
    <property type="protein sequence ID" value="MDL0083025.1"/>
    <property type="molecule type" value="Genomic_DNA"/>
</dbReference>
<organism evidence="1 2">
    <name type="scientific">Helicobacter zhangjianzhongii</name>
    <dbReference type="NCBI Taxonomy" id="2974574"/>
    <lineage>
        <taxon>Bacteria</taxon>
        <taxon>Pseudomonadati</taxon>
        <taxon>Campylobacterota</taxon>
        <taxon>Epsilonproteobacteria</taxon>
        <taxon>Campylobacterales</taxon>
        <taxon>Helicobacteraceae</taxon>
        <taxon>Helicobacter</taxon>
    </lineage>
</organism>
<accession>A0ACC6FUU7</accession>
<evidence type="ECO:0000313" key="2">
    <source>
        <dbReference type="Proteomes" id="UP001173802"/>
    </source>
</evidence>
<dbReference type="Proteomes" id="UP001173802">
    <property type="component" value="Unassembled WGS sequence"/>
</dbReference>
<reference evidence="1 2" key="1">
    <citation type="journal article" date="2023" name="Microorganisms">
        <title>Isolation and Genomic Characteristics of Cat-Borne Campylobacter felis sp. nov. and Sheep-Borne Campylobacter ovis sp. nov.</title>
        <authorList>
            <person name="Wang H."/>
            <person name="Li Y."/>
            <person name="Gu Y."/>
            <person name="Zhou G."/>
            <person name="Chen X."/>
            <person name="Zhang X."/>
            <person name="Shao Z."/>
            <person name="Zhang J."/>
            <person name="Zhang M."/>
        </authorList>
    </citation>
    <scope>NUCLEOTIDE SEQUENCE [LARGE SCALE GENOMIC DNA]</scope>
    <source>
        <strain evidence="1 2">XJK30-2</strain>
    </source>
</reference>
<comment type="caution">
    <text evidence="1">The sequence shown here is derived from an EMBL/GenBank/DDBJ whole genome shotgun (WGS) entry which is preliminary data.</text>
</comment>